<evidence type="ECO:0000313" key="3">
    <source>
        <dbReference type="Proteomes" id="UP001595075"/>
    </source>
</evidence>
<name>A0ABR4C6U3_9HELO</name>
<accession>A0ABR4C6U3</accession>
<evidence type="ECO:0000313" key="2">
    <source>
        <dbReference type="EMBL" id="KAL2065630.1"/>
    </source>
</evidence>
<feature type="region of interest" description="Disordered" evidence="1">
    <location>
        <begin position="1"/>
        <end position="79"/>
    </location>
</feature>
<protein>
    <submittedName>
        <fullName evidence="2">Uncharacterized protein</fullName>
    </submittedName>
</protein>
<feature type="compositionally biased region" description="Acidic residues" evidence="1">
    <location>
        <begin position="135"/>
        <end position="144"/>
    </location>
</feature>
<gene>
    <name evidence="2" type="ORF">VTL71DRAFT_3300</name>
</gene>
<sequence>MSAPSPIPSSPCPSSPSTLPTNISRTPSPEPPPQRSIDIASLIHWATHGRRHYPTQDPNHNAERTSPPENPTEMTQPITLSWDIPLRKSQVELLRRGFQPRQMEDKWLVYCLDFEGGDERGIGGGGGGGGGVEGGEGEGEEDGIAEALEGRRDVDGEEGQGKGRDRGHSEDQEMARTLGKEESMKVFFVRSWTRKPIYEVSISLSASGSGCRETRTETLIEGEGEGEGEGERGERIEAYITSLRFETDSSIIRGHDDAGVVAKERVMEACRWILGVELGGEGEE</sequence>
<feature type="region of interest" description="Disordered" evidence="1">
    <location>
        <begin position="119"/>
        <end position="177"/>
    </location>
</feature>
<feature type="compositionally biased region" description="Basic and acidic residues" evidence="1">
    <location>
        <begin position="148"/>
        <end position="177"/>
    </location>
</feature>
<evidence type="ECO:0000256" key="1">
    <source>
        <dbReference type="SAM" id="MobiDB-lite"/>
    </source>
</evidence>
<proteinExistence type="predicted"/>
<feature type="compositionally biased region" description="Pro residues" evidence="1">
    <location>
        <begin position="1"/>
        <end position="14"/>
    </location>
</feature>
<organism evidence="2 3">
    <name type="scientific">Oculimacula yallundae</name>
    <dbReference type="NCBI Taxonomy" id="86028"/>
    <lineage>
        <taxon>Eukaryota</taxon>
        <taxon>Fungi</taxon>
        <taxon>Dikarya</taxon>
        <taxon>Ascomycota</taxon>
        <taxon>Pezizomycotina</taxon>
        <taxon>Leotiomycetes</taxon>
        <taxon>Helotiales</taxon>
        <taxon>Ploettnerulaceae</taxon>
        <taxon>Oculimacula</taxon>
    </lineage>
</organism>
<keyword evidence="3" id="KW-1185">Reference proteome</keyword>
<dbReference type="EMBL" id="JAZHXI010000012">
    <property type="protein sequence ID" value="KAL2065630.1"/>
    <property type="molecule type" value="Genomic_DNA"/>
</dbReference>
<comment type="caution">
    <text evidence="2">The sequence shown here is derived from an EMBL/GenBank/DDBJ whole genome shotgun (WGS) entry which is preliminary data.</text>
</comment>
<reference evidence="2 3" key="1">
    <citation type="journal article" date="2024" name="Commun. Biol.">
        <title>Comparative genomic analysis of thermophilic fungi reveals convergent evolutionary adaptations and gene losses.</title>
        <authorList>
            <person name="Steindorff A.S."/>
            <person name="Aguilar-Pontes M.V."/>
            <person name="Robinson A.J."/>
            <person name="Andreopoulos B."/>
            <person name="LaButti K."/>
            <person name="Kuo A."/>
            <person name="Mondo S."/>
            <person name="Riley R."/>
            <person name="Otillar R."/>
            <person name="Haridas S."/>
            <person name="Lipzen A."/>
            <person name="Grimwood J."/>
            <person name="Schmutz J."/>
            <person name="Clum A."/>
            <person name="Reid I.D."/>
            <person name="Moisan M.C."/>
            <person name="Butler G."/>
            <person name="Nguyen T.T.M."/>
            <person name="Dewar K."/>
            <person name="Conant G."/>
            <person name="Drula E."/>
            <person name="Henrissat B."/>
            <person name="Hansel C."/>
            <person name="Singer S."/>
            <person name="Hutchinson M.I."/>
            <person name="de Vries R.P."/>
            <person name="Natvig D.O."/>
            <person name="Powell A.J."/>
            <person name="Tsang A."/>
            <person name="Grigoriev I.V."/>
        </authorList>
    </citation>
    <scope>NUCLEOTIDE SEQUENCE [LARGE SCALE GENOMIC DNA]</scope>
    <source>
        <strain evidence="2 3">CBS 494.80</strain>
    </source>
</reference>
<dbReference type="Proteomes" id="UP001595075">
    <property type="component" value="Unassembled WGS sequence"/>
</dbReference>
<feature type="compositionally biased region" description="Gly residues" evidence="1">
    <location>
        <begin position="122"/>
        <end position="134"/>
    </location>
</feature>